<dbReference type="EMBL" id="JAFIRA010000040">
    <property type="protein sequence ID" value="MCJ2543926.1"/>
    <property type="molecule type" value="Genomic_DNA"/>
</dbReference>
<dbReference type="PRINTS" id="PR00469">
    <property type="entry name" value="PNDRDTASEII"/>
</dbReference>
<organism evidence="5 6">
    <name type="scientific">Thermostichus vulcanus str. 'Rupite'</name>
    <dbReference type="NCBI Taxonomy" id="2813851"/>
    <lineage>
        <taxon>Bacteria</taxon>
        <taxon>Bacillati</taxon>
        <taxon>Cyanobacteriota</taxon>
        <taxon>Cyanophyceae</taxon>
        <taxon>Thermostichales</taxon>
        <taxon>Thermostichaceae</taxon>
        <taxon>Thermostichus</taxon>
    </lineage>
</organism>
<evidence type="ECO:0000256" key="1">
    <source>
        <dbReference type="ARBA" id="ARBA00022630"/>
    </source>
</evidence>
<dbReference type="Gene3D" id="3.50.50.60">
    <property type="entry name" value="FAD/NAD(P)-binding domain"/>
    <property type="match status" value="2"/>
</dbReference>
<evidence type="ECO:0000313" key="6">
    <source>
        <dbReference type="Proteomes" id="UP000830835"/>
    </source>
</evidence>
<keyword evidence="2" id="KW-0560">Oxidoreductase</keyword>
<comment type="caution">
    <text evidence="5">The sequence shown here is derived from an EMBL/GenBank/DDBJ whole genome shotgun (WGS) entry which is preliminary data.</text>
</comment>
<keyword evidence="1" id="KW-0285">Flavoprotein</keyword>
<gene>
    <name evidence="5" type="ORF">JX360_13610</name>
</gene>
<dbReference type="SUPFAM" id="SSF51905">
    <property type="entry name" value="FAD/NAD(P)-binding domain"/>
    <property type="match status" value="1"/>
</dbReference>
<evidence type="ECO:0000313" key="5">
    <source>
        <dbReference type="EMBL" id="MCJ2543926.1"/>
    </source>
</evidence>
<keyword evidence="6" id="KW-1185">Reference proteome</keyword>
<dbReference type="Proteomes" id="UP000830835">
    <property type="component" value="Unassembled WGS sequence"/>
</dbReference>
<evidence type="ECO:0000259" key="3">
    <source>
        <dbReference type="Pfam" id="PF00890"/>
    </source>
</evidence>
<dbReference type="Pfam" id="PF00890">
    <property type="entry name" value="FAD_binding_2"/>
    <property type="match status" value="1"/>
</dbReference>
<feature type="domain" description="FAD-dependent oxidoreductase 2 FAD-binding" evidence="3">
    <location>
        <begin position="17"/>
        <end position="53"/>
    </location>
</feature>
<evidence type="ECO:0000259" key="4">
    <source>
        <dbReference type="Pfam" id="PF07992"/>
    </source>
</evidence>
<dbReference type="InterPro" id="IPR023753">
    <property type="entry name" value="FAD/NAD-binding_dom"/>
</dbReference>
<dbReference type="PRINTS" id="PR00368">
    <property type="entry name" value="FADPNR"/>
</dbReference>
<dbReference type="RefSeq" id="WP_244351965.1">
    <property type="nucleotide sequence ID" value="NZ_JAFIRA010000040.1"/>
</dbReference>
<dbReference type="InterPro" id="IPR050097">
    <property type="entry name" value="Ferredoxin-NADP_redctase_2"/>
</dbReference>
<sequence>MKLSSKNLEVALNKTYDVIVAGGGAGGLSAAIYLARYGLSCLVVEKGKGRSFWMQDLRNYLGLAPTTPGRDLLQQGLEHALSLGVDYLRGFVEEARDEGDLFAVKVKVGKANSLYPIFHSKYLIAATGIIDHLPQLPDMQNVYDYAGYSLHVCLICDGYEMRDQKAVLIVNSESQINTAFVLNWFTPYISVLTHGLCSVGPAMREKLAEHGYPLYEAPIRRFCGENHQLSGVELEDGTHIEATTGLVAMGSRYHNAYLKGIPDLNWQGENLLTDEWCRTSHPRLFALGDLKQGLNQVSIAVADGTLAATAIWREIRRAAPPRKWVERLGSPA</sequence>
<accession>A0ABT0CDS6</accession>
<dbReference type="Pfam" id="PF07992">
    <property type="entry name" value="Pyr_redox_2"/>
    <property type="match status" value="1"/>
</dbReference>
<name>A0ABT0CDS6_THEVL</name>
<dbReference type="InterPro" id="IPR036188">
    <property type="entry name" value="FAD/NAD-bd_sf"/>
</dbReference>
<dbReference type="InterPro" id="IPR003953">
    <property type="entry name" value="FAD-dep_OxRdtase_2_FAD-bd"/>
</dbReference>
<protein>
    <submittedName>
        <fullName evidence="5">NAD(P)/FAD-dependent oxidoreductase</fullName>
    </submittedName>
</protein>
<dbReference type="PANTHER" id="PTHR48105">
    <property type="entry name" value="THIOREDOXIN REDUCTASE 1-RELATED-RELATED"/>
    <property type="match status" value="1"/>
</dbReference>
<proteinExistence type="predicted"/>
<evidence type="ECO:0000256" key="2">
    <source>
        <dbReference type="ARBA" id="ARBA00023002"/>
    </source>
</evidence>
<reference evidence="5" key="1">
    <citation type="submission" date="2021-02" db="EMBL/GenBank/DDBJ databases">
        <title>The CRISPR/cas machinery reduction and long-range gene transfer in the hot spring cyanobacterium Synechococcus.</title>
        <authorList>
            <person name="Dvorak P."/>
            <person name="Jahodarova E."/>
            <person name="Hasler P."/>
            <person name="Poulickova A."/>
        </authorList>
    </citation>
    <scope>NUCLEOTIDE SEQUENCE</scope>
    <source>
        <strain evidence="5">Rupite</strain>
    </source>
</reference>
<feature type="domain" description="FAD/NAD(P)-binding" evidence="4">
    <location>
        <begin position="200"/>
        <end position="304"/>
    </location>
</feature>